<organism evidence="1 2">
    <name type="scientific">Purpureocillium takamizusanense</name>
    <dbReference type="NCBI Taxonomy" id="2060973"/>
    <lineage>
        <taxon>Eukaryota</taxon>
        <taxon>Fungi</taxon>
        <taxon>Dikarya</taxon>
        <taxon>Ascomycota</taxon>
        <taxon>Pezizomycotina</taxon>
        <taxon>Sordariomycetes</taxon>
        <taxon>Hypocreomycetidae</taxon>
        <taxon>Hypocreales</taxon>
        <taxon>Ophiocordycipitaceae</taxon>
        <taxon>Purpureocillium</taxon>
    </lineage>
</organism>
<dbReference type="Pfam" id="PF01063">
    <property type="entry name" value="Aminotran_4"/>
    <property type="match status" value="1"/>
</dbReference>
<dbReference type="OrthoDB" id="5288718at2759"/>
<dbReference type="InterPro" id="IPR036038">
    <property type="entry name" value="Aminotransferase-like"/>
</dbReference>
<dbReference type="GeneID" id="72064302"/>
<dbReference type="KEGG" id="ptkz:JDV02_002341"/>
<keyword evidence="1" id="KW-0456">Lyase</keyword>
<dbReference type="GO" id="GO:0008696">
    <property type="term" value="F:4-amino-4-deoxychorismate lyase activity"/>
    <property type="evidence" value="ECO:0007669"/>
    <property type="project" value="UniProtKB-EC"/>
</dbReference>
<sequence length="272" mass="30649">MPDEVFSLFTSLRYDVKLRQVPSRGWAYAGWNNSHESPLYMLDYHRDRIVRAATYWQWEDAIEMLSGDAGLARLENIALQAIGDAETRPLRVKIVVDKDGTIQAAKYETPAISVENLFPERLPAPGSVAGPNDPKIPPRLTLVVDGCLLSRSEFTHFKTTRRVMYDAARERANIRPGEMKEVLVINRDDQSVMEGTTTTPYFWRDGRWVTPPVAAKFSWEDGSGGQDGTSRRWALERGIAVEQTVPLQSLVDGEECWLSNGVGGFRRAILHI</sequence>
<dbReference type="RefSeq" id="XP_047839328.1">
    <property type="nucleotide sequence ID" value="XM_047983357.1"/>
</dbReference>
<dbReference type="InterPro" id="IPR043132">
    <property type="entry name" value="BCAT-like_C"/>
</dbReference>
<name>A0A9Q8QBK5_9HYPO</name>
<accession>A0A9Q8QBK5</accession>
<dbReference type="EC" id="4.1.3.38" evidence="1"/>
<dbReference type="Proteomes" id="UP000829364">
    <property type="component" value="Chromosome 2"/>
</dbReference>
<dbReference type="AlphaFoldDB" id="A0A9Q8QBK5"/>
<dbReference type="Gene3D" id="3.20.10.10">
    <property type="entry name" value="D-amino Acid Aminotransferase, subunit A, domain 2"/>
    <property type="match status" value="1"/>
</dbReference>
<dbReference type="EMBL" id="CP086355">
    <property type="protein sequence ID" value="UNI15847.1"/>
    <property type="molecule type" value="Genomic_DNA"/>
</dbReference>
<evidence type="ECO:0000313" key="2">
    <source>
        <dbReference type="Proteomes" id="UP000829364"/>
    </source>
</evidence>
<protein>
    <submittedName>
        <fullName evidence="1">Aminodeoxychorismate lyase</fullName>
        <ecNumber evidence="1">4.1.3.38</ecNumber>
    </submittedName>
</protein>
<keyword evidence="2" id="KW-1185">Reference proteome</keyword>
<gene>
    <name evidence="1" type="primary">ABZ2</name>
    <name evidence="1" type="ORF">JDV02_002341</name>
</gene>
<evidence type="ECO:0000313" key="1">
    <source>
        <dbReference type="EMBL" id="UNI15847.1"/>
    </source>
</evidence>
<reference evidence="1" key="1">
    <citation type="submission" date="2021-11" db="EMBL/GenBank/DDBJ databases">
        <title>Purpureocillium_takamizusanense_genome.</title>
        <authorList>
            <person name="Nguyen N.-H."/>
        </authorList>
    </citation>
    <scope>NUCLEOTIDE SEQUENCE</scope>
    <source>
        <strain evidence="1">PT3</strain>
    </source>
</reference>
<proteinExistence type="predicted"/>
<dbReference type="SUPFAM" id="SSF56752">
    <property type="entry name" value="D-aminoacid aminotransferase-like PLP-dependent enzymes"/>
    <property type="match status" value="1"/>
</dbReference>
<dbReference type="InterPro" id="IPR001544">
    <property type="entry name" value="Aminotrans_IV"/>
</dbReference>